<comment type="caution">
    <text evidence="1">The sequence shown here is derived from an EMBL/GenBank/DDBJ whole genome shotgun (WGS) entry which is preliminary data.</text>
</comment>
<dbReference type="Proteomes" id="UP000681967">
    <property type="component" value="Unassembled WGS sequence"/>
</dbReference>
<name>A0A8S3GUP9_9BILA</name>
<evidence type="ECO:0000313" key="2">
    <source>
        <dbReference type="Proteomes" id="UP000681967"/>
    </source>
</evidence>
<dbReference type="EMBL" id="CAJOBH010280712">
    <property type="protein sequence ID" value="CAF5170685.1"/>
    <property type="molecule type" value="Genomic_DNA"/>
</dbReference>
<evidence type="ECO:0000313" key="1">
    <source>
        <dbReference type="EMBL" id="CAF5170685.1"/>
    </source>
</evidence>
<reference evidence="1" key="1">
    <citation type="submission" date="2021-02" db="EMBL/GenBank/DDBJ databases">
        <authorList>
            <person name="Nowell W R."/>
        </authorList>
    </citation>
    <scope>NUCLEOTIDE SEQUENCE</scope>
</reference>
<proteinExistence type="predicted"/>
<organism evidence="1 2">
    <name type="scientific">Rotaria magnacalcarata</name>
    <dbReference type="NCBI Taxonomy" id="392030"/>
    <lineage>
        <taxon>Eukaryota</taxon>
        <taxon>Metazoa</taxon>
        <taxon>Spiralia</taxon>
        <taxon>Gnathifera</taxon>
        <taxon>Rotifera</taxon>
        <taxon>Eurotatoria</taxon>
        <taxon>Bdelloidea</taxon>
        <taxon>Philodinida</taxon>
        <taxon>Philodinidae</taxon>
        <taxon>Rotaria</taxon>
    </lineage>
</organism>
<dbReference type="AlphaFoldDB" id="A0A8S3GUP9"/>
<protein>
    <submittedName>
        <fullName evidence="1">Uncharacterized protein</fullName>
    </submittedName>
</protein>
<gene>
    <name evidence="1" type="ORF">BYL167_LOCUS77221</name>
</gene>
<feature type="non-terminal residue" evidence="1">
    <location>
        <position position="94"/>
    </location>
</feature>
<accession>A0A8S3GUP9</accession>
<sequence length="94" mass="11147">MERMDTLSNKFPGGLFMTVRHLVAQHLFRPFEHDFFVRISHSFPLLNKLTLMNTNEQEEKLTYQKNEHEQTSSIIEFSHLMILNFTISALDYAE</sequence>